<organism evidence="1 2">
    <name type="scientific">Trifolium medium</name>
    <dbReference type="NCBI Taxonomy" id="97028"/>
    <lineage>
        <taxon>Eukaryota</taxon>
        <taxon>Viridiplantae</taxon>
        <taxon>Streptophyta</taxon>
        <taxon>Embryophyta</taxon>
        <taxon>Tracheophyta</taxon>
        <taxon>Spermatophyta</taxon>
        <taxon>Magnoliopsida</taxon>
        <taxon>eudicotyledons</taxon>
        <taxon>Gunneridae</taxon>
        <taxon>Pentapetalae</taxon>
        <taxon>rosids</taxon>
        <taxon>fabids</taxon>
        <taxon>Fabales</taxon>
        <taxon>Fabaceae</taxon>
        <taxon>Papilionoideae</taxon>
        <taxon>50 kb inversion clade</taxon>
        <taxon>NPAAA clade</taxon>
        <taxon>Hologalegina</taxon>
        <taxon>IRL clade</taxon>
        <taxon>Trifolieae</taxon>
        <taxon>Trifolium</taxon>
    </lineage>
</organism>
<dbReference type="Proteomes" id="UP000265520">
    <property type="component" value="Unassembled WGS sequence"/>
</dbReference>
<keyword evidence="2" id="KW-1185">Reference proteome</keyword>
<evidence type="ECO:0000313" key="1">
    <source>
        <dbReference type="EMBL" id="MCI67828.1"/>
    </source>
</evidence>
<dbReference type="AlphaFoldDB" id="A0A392U3Z0"/>
<dbReference type="EMBL" id="LXQA010724597">
    <property type="protein sequence ID" value="MCI67828.1"/>
    <property type="molecule type" value="Genomic_DNA"/>
</dbReference>
<accession>A0A392U3Z0</accession>
<proteinExistence type="predicted"/>
<feature type="non-terminal residue" evidence="1">
    <location>
        <position position="46"/>
    </location>
</feature>
<sequence length="46" mass="5120">MVTRAKTGSLKPKTFTASIEPTSVKNALAEPHWLKAMQVEYKALMD</sequence>
<protein>
    <submittedName>
        <fullName evidence="1">Retrovirus-related pol polyprotein</fullName>
    </submittedName>
</protein>
<reference evidence="1 2" key="1">
    <citation type="journal article" date="2018" name="Front. Plant Sci.">
        <title>Red Clover (Trifolium pratense) and Zigzag Clover (T. medium) - A Picture of Genomic Similarities and Differences.</title>
        <authorList>
            <person name="Dluhosova J."/>
            <person name="Istvanek J."/>
            <person name="Nedelnik J."/>
            <person name="Repkova J."/>
        </authorList>
    </citation>
    <scope>NUCLEOTIDE SEQUENCE [LARGE SCALE GENOMIC DNA]</scope>
    <source>
        <strain evidence="2">cv. 10/8</strain>
        <tissue evidence="1">Leaf</tissue>
    </source>
</reference>
<name>A0A392U3Z0_9FABA</name>
<comment type="caution">
    <text evidence="1">The sequence shown here is derived from an EMBL/GenBank/DDBJ whole genome shotgun (WGS) entry which is preliminary data.</text>
</comment>
<evidence type="ECO:0000313" key="2">
    <source>
        <dbReference type="Proteomes" id="UP000265520"/>
    </source>
</evidence>